<comment type="caution">
    <text evidence="1">The sequence shown here is derived from an EMBL/GenBank/DDBJ whole genome shotgun (WGS) entry which is preliminary data.</text>
</comment>
<gene>
    <name evidence="1" type="ORF">MVEN_00768900</name>
</gene>
<protein>
    <submittedName>
        <fullName evidence="1">Uncharacterized protein</fullName>
    </submittedName>
</protein>
<dbReference type="Proteomes" id="UP000620124">
    <property type="component" value="Unassembled WGS sequence"/>
</dbReference>
<dbReference type="EMBL" id="JACAZI010000005">
    <property type="protein sequence ID" value="KAF7360391.1"/>
    <property type="molecule type" value="Genomic_DNA"/>
</dbReference>
<sequence length="228" mass="25600">MQPQIRFGKSLQLVRRSSGFLVRVSDSRYPRSWVRIAPSSLNIHSHAKLRLHSFEPSSTSSSSPHPSLDVGYFSSSRSTSQMTMMENCQKTRFLALWARCDNSADDKWEFWRSFAATCLSETTISIVFARCESISELTQSGPDKGGFSVIKNLLAHDCDLRNTASIFSGALCFRYLAGILALPQFWFDIELHAHVAKKLCAKIVQVLEDIGVDDDSAEIAFYLGFRES</sequence>
<dbReference type="OrthoDB" id="3066495at2759"/>
<evidence type="ECO:0000313" key="1">
    <source>
        <dbReference type="EMBL" id="KAF7360391.1"/>
    </source>
</evidence>
<name>A0A8H6YKK7_9AGAR</name>
<proteinExistence type="predicted"/>
<reference evidence="1" key="1">
    <citation type="submission" date="2020-05" db="EMBL/GenBank/DDBJ databases">
        <title>Mycena genomes resolve the evolution of fungal bioluminescence.</title>
        <authorList>
            <person name="Tsai I.J."/>
        </authorList>
    </citation>
    <scope>NUCLEOTIDE SEQUENCE</scope>
    <source>
        <strain evidence="1">CCC161011</strain>
    </source>
</reference>
<dbReference type="AlphaFoldDB" id="A0A8H6YKK7"/>
<accession>A0A8H6YKK7</accession>
<organism evidence="1 2">
    <name type="scientific">Mycena venus</name>
    <dbReference type="NCBI Taxonomy" id="2733690"/>
    <lineage>
        <taxon>Eukaryota</taxon>
        <taxon>Fungi</taxon>
        <taxon>Dikarya</taxon>
        <taxon>Basidiomycota</taxon>
        <taxon>Agaricomycotina</taxon>
        <taxon>Agaricomycetes</taxon>
        <taxon>Agaricomycetidae</taxon>
        <taxon>Agaricales</taxon>
        <taxon>Marasmiineae</taxon>
        <taxon>Mycenaceae</taxon>
        <taxon>Mycena</taxon>
    </lineage>
</organism>
<keyword evidence="2" id="KW-1185">Reference proteome</keyword>
<evidence type="ECO:0000313" key="2">
    <source>
        <dbReference type="Proteomes" id="UP000620124"/>
    </source>
</evidence>